<name>A0AAW1MT70_POPJA</name>
<protein>
    <submittedName>
        <fullName evidence="2">Uncharacterized protein</fullName>
    </submittedName>
</protein>
<sequence length="106" mass="11879">MLVLESKKLQLENEREDDDDPLYNPHLPLCLIGVDLPPSLDDDPLYNPHLPLCLIGVDLPPSLSYHQLLLLVVPSSSQGTTLQLQTSGQKILRMLVFIICNFLFVS</sequence>
<dbReference type="AlphaFoldDB" id="A0AAW1MT70"/>
<organism evidence="2 3">
    <name type="scientific">Popillia japonica</name>
    <name type="common">Japanese beetle</name>
    <dbReference type="NCBI Taxonomy" id="7064"/>
    <lineage>
        <taxon>Eukaryota</taxon>
        <taxon>Metazoa</taxon>
        <taxon>Ecdysozoa</taxon>
        <taxon>Arthropoda</taxon>
        <taxon>Hexapoda</taxon>
        <taxon>Insecta</taxon>
        <taxon>Pterygota</taxon>
        <taxon>Neoptera</taxon>
        <taxon>Endopterygota</taxon>
        <taxon>Coleoptera</taxon>
        <taxon>Polyphaga</taxon>
        <taxon>Scarabaeiformia</taxon>
        <taxon>Scarabaeidae</taxon>
        <taxon>Rutelinae</taxon>
        <taxon>Popillia</taxon>
    </lineage>
</organism>
<dbReference type="Proteomes" id="UP001458880">
    <property type="component" value="Unassembled WGS sequence"/>
</dbReference>
<reference evidence="2 3" key="1">
    <citation type="journal article" date="2024" name="BMC Genomics">
        <title>De novo assembly and annotation of Popillia japonica's genome with initial clues to its potential as an invasive pest.</title>
        <authorList>
            <person name="Cucini C."/>
            <person name="Boschi S."/>
            <person name="Funari R."/>
            <person name="Cardaioli E."/>
            <person name="Iannotti N."/>
            <person name="Marturano G."/>
            <person name="Paoli F."/>
            <person name="Bruttini M."/>
            <person name="Carapelli A."/>
            <person name="Frati F."/>
            <person name="Nardi F."/>
        </authorList>
    </citation>
    <scope>NUCLEOTIDE SEQUENCE [LARGE SCALE GENOMIC DNA]</scope>
    <source>
        <strain evidence="2">DMR45628</strain>
    </source>
</reference>
<accession>A0AAW1MT70</accession>
<comment type="caution">
    <text evidence="2">The sequence shown here is derived from an EMBL/GenBank/DDBJ whole genome shotgun (WGS) entry which is preliminary data.</text>
</comment>
<gene>
    <name evidence="2" type="ORF">QE152_g4643</name>
</gene>
<proteinExistence type="predicted"/>
<feature type="compositionally biased region" description="Basic and acidic residues" evidence="1">
    <location>
        <begin position="1"/>
        <end position="13"/>
    </location>
</feature>
<evidence type="ECO:0000313" key="3">
    <source>
        <dbReference type="Proteomes" id="UP001458880"/>
    </source>
</evidence>
<evidence type="ECO:0000256" key="1">
    <source>
        <dbReference type="SAM" id="MobiDB-lite"/>
    </source>
</evidence>
<dbReference type="EMBL" id="JASPKY010000025">
    <property type="protein sequence ID" value="KAK9751769.1"/>
    <property type="molecule type" value="Genomic_DNA"/>
</dbReference>
<feature type="region of interest" description="Disordered" evidence="1">
    <location>
        <begin position="1"/>
        <end position="20"/>
    </location>
</feature>
<keyword evidence="3" id="KW-1185">Reference proteome</keyword>
<evidence type="ECO:0000313" key="2">
    <source>
        <dbReference type="EMBL" id="KAK9751769.1"/>
    </source>
</evidence>